<organism evidence="2 3">
    <name type="scientific">Candidatus Liberibacter ctenarytainae</name>
    <dbReference type="NCBI Taxonomy" id="2020335"/>
    <lineage>
        <taxon>Bacteria</taxon>
        <taxon>Pseudomonadati</taxon>
        <taxon>Pseudomonadota</taxon>
        <taxon>Alphaproteobacteria</taxon>
        <taxon>Hyphomicrobiales</taxon>
        <taxon>Rhizobiaceae</taxon>
        <taxon>Liberibacter</taxon>
    </lineage>
</organism>
<dbReference type="InterPro" id="IPR033767">
    <property type="entry name" value="Tail_Gp11"/>
</dbReference>
<keyword evidence="1" id="KW-0175">Coiled coil</keyword>
<evidence type="ECO:0000256" key="1">
    <source>
        <dbReference type="SAM" id="Coils"/>
    </source>
</evidence>
<gene>
    <name evidence="2" type="ORF">EU981_02190</name>
</gene>
<reference evidence="2" key="1">
    <citation type="submission" date="2019-02" db="EMBL/GenBank/DDBJ databases">
        <title>A novel Candidatus Liberibacter species associated with the New Zealand native fuchsia psyllid, Ctenarytaina fuchsiae.</title>
        <authorList>
            <person name="Thompson S.M."/>
            <person name="Jorgensen N."/>
            <person name="David C."/>
            <person name="Bulman S.R."/>
            <person name="Smith G.R."/>
        </authorList>
    </citation>
    <scope>NUCLEOTIDE SEQUENCE</scope>
    <source>
        <strain evidence="2">Oxford</strain>
    </source>
</reference>
<feature type="coiled-coil region" evidence="1">
    <location>
        <begin position="137"/>
        <end position="168"/>
    </location>
</feature>
<name>A0A937AK21_9HYPH</name>
<proteinExistence type="predicted"/>
<dbReference type="AlphaFoldDB" id="A0A937AK21"/>
<comment type="caution">
    <text evidence="2">The sequence shown here is derived from an EMBL/GenBank/DDBJ whole genome shotgun (WGS) entry which is preliminary data.</text>
</comment>
<accession>A0A937AK21</accession>
<evidence type="ECO:0000313" key="3">
    <source>
        <dbReference type="Proteomes" id="UP000736856"/>
    </source>
</evidence>
<dbReference type="Pfam" id="PF17212">
    <property type="entry name" value="Tube"/>
    <property type="match status" value="1"/>
</dbReference>
<protein>
    <submittedName>
        <fullName evidence="2">Uncharacterized protein</fullName>
    </submittedName>
</protein>
<dbReference type="Proteomes" id="UP000736856">
    <property type="component" value="Unassembled WGS sequence"/>
</dbReference>
<dbReference type="EMBL" id="SEOL01000003">
    <property type="protein sequence ID" value="MBL0848896.1"/>
    <property type="molecule type" value="Genomic_DNA"/>
</dbReference>
<sequence length="174" mass="20269">MVTLDTIANQALQKLGVQGISSLEEDTEVAKDCRLALPSVIGSLLRRYSWGFAETVQIVPRINWEDNGTYKFRFPSGFISLLHTERDWEVLGEYIYTSNDQPIRLKYIRYVEDPRRWDHLFRECVVLKLAVTLCDRLVQSESKKAFLSQELKSALEEAKEQERSGRDNQPWQWG</sequence>
<evidence type="ECO:0000313" key="2">
    <source>
        <dbReference type="EMBL" id="MBL0848896.1"/>
    </source>
</evidence>